<dbReference type="Proteomes" id="UP000475117">
    <property type="component" value="Chromosome"/>
</dbReference>
<dbReference type="InterPro" id="IPR015421">
    <property type="entry name" value="PyrdxlP-dep_Trfase_major"/>
</dbReference>
<evidence type="ECO:0000256" key="11">
    <source>
        <dbReference type="ARBA" id="ARBA00022898"/>
    </source>
</evidence>
<keyword evidence="8 13" id="KW-0554">One-carbon metabolism</keyword>
<dbReference type="InterPro" id="IPR015424">
    <property type="entry name" value="PyrdxlP-dep_Trfase"/>
</dbReference>
<keyword evidence="16" id="KW-1185">Reference proteome</keyword>
<keyword evidence="11 13" id="KW-0663">Pyridoxal phosphate</keyword>
<dbReference type="Gene3D" id="3.90.1150.10">
    <property type="entry name" value="Aspartate Aminotransferase, domain 1"/>
    <property type="match status" value="1"/>
</dbReference>
<accession>A0A6B3L980</accession>
<dbReference type="EMBL" id="CP066776">
    <property type="protein sequence ID" value="QQL43777.1"/>
    <property type="molecule type" value="Genomic_DNA"/>
</dbReference>
<keyword evidence="9 13" id="KW-0028">Amino-acid biosynthesis</keyword>
<dbReference type="SUPFAM" id="SSF89623">
    <property type="entry name" value="Ribose/Galactose isomerase RpiB/AlsB"/>
    <property type="match status" value="1"/>
</dbReference>
<dbReference type="InterPro" id="IPR049943">
    <property type="entry name" value="Ser_HO-MeTrfase-like"/>
</dbReference>
<evidence type="ECO:0000313" key="15">
    <source>
        <dbReference type="EMBL" id="QQL43777.1"/>
    </source>
</evidence>
<dbReference type="NCBIfam" id="TIGR00689">
    <property type="entry name" value="rpiB_lacA_lacB"/>
    <property type="match status" value="1"/>
</dbReference>
<comment type="subcellular location">
    <subcellularLocation>
        <location evidence="3 13">Cytoplasm</location>
    </subcellularLocation>
</comment>
<dbReference type="GO" id="GO:0004372">
    <property type="term" value="F:glycine hydroxymethyltransferase activity"/>
    <property type="evidence" value="ECO:0007669"/>
    <property type="project" value="UniProtKB-UniRule"/>
</dbReference>
<comment type="similarity">
    <text evidence="5">Belongs to the LacAB/RpiB family.</text>
</comment>
<dbReference type="InterPro" id="IPR003500">
    <property type="entry name" value="RpiB_LacA_LacB"/>
</dbReference>
<evidence type="ECO:0000256" key="8">
    <source>
        <dbReference type="ARBA" id="ARBA00022563"/>
    </source>
</evidence>
<organism evidence="15 16">
    <name type="scientific">Sulfuriroseicoccus oceanibius</name>
    <dbReference type="NCBI Taxonomy" id="2707525"/>
    <lineage>
        <taxon>Bacteria</taxon>
        <taxon>Pseudomonadati</taxon>
        <taxon>Verrucomicrobiota</taxon>
        <taxon>Verrucomicrobiia</taxon>
        <taxon>Verrucomicrobiales</taxon>
        <taxon>Verrucomicrobiaceae</taxon>
        <taxon>Sulfuriroseicoccus</taxon>
    </lineage>
</organism>
<feature type="site" description="Plays an important role in substrate specificity" evidence="13">
    <location>
        <position position="366"/>
    </location>
</feature>
<gene>
    <name evidence="15" type="primary">rpiB</name>
    <name evidence="13" type="synonym">glyA</name>
    <name evidence="15" type="ORF">G3M56_007640</name>
</gene>
<evidence type="ECO:0000256" key="5">
    <source>
        <dbReference type="ARBA" id="ARBA00008754"/>
    </source>
</evidence>
<dbReference type="RefSeq" id="WP_164361723.1">
    <property type="nucleotide sequence ID" value="NZ_CP066776.1"/>
</dbReference>
<feature type="domain" description="Serine hydroxymethyltransferase-like" evidence="14">
    <location>
        <begin position="147"/>
        <end position="521"/>
    </location>
</feature>
<evidence type="ECO:0000313" key="16">
    <source>
        <dbReference type="Proteomes" id="UP000475117"/>
    </source>
</evidence>
<feature type="modified residue" description="N6-(pyridoxal phosphate)lysine" evidence="13">
    <location>
        <position position="367"/>
    </location>
</feature>
<evidence type="ECO:0000259" key="14">
    <source>
        <dbReference type="Pfam" id="PF00464"/>
    </source>
</evidence>
<feature type="binding site" evidence="13">
    <location>
        <position position="258"/>
    </location>
    <ligand>
        <name>(6S)-5,6,7,8-tetrahydrofolate</name>
        <dbReference type="ChEBI" id="CHEBI:57453"/>
    </ligand>
</feature>
<dbReference type="GO" id="GO:0030170">
    <property type="term" value="F:pyridoxal phosphate binding"/>
    <property type="evidence" value="ECO:0007669"/>
    <property type="project" value="UniProtKB-UniRule"/>
</dbReference>
<protein>
    <recommendedName>
        <fullName evidence="13">Serine hydroxymethyltransferase</fullName>
        <shortName evidence="13">SHMT</shortName>
        <shortName evidence="13">Serine methylase</shortName>
        <ecNumber evidence="13">2.1.2.1</ecNumber>
    </recommendedName>
</protein>
<dbReference type="UniPathway" id="UPA00288">
    <property type="reaction ID" value="UER01023"/>
</dbReference>
<evidence type="ECO:0000256" key="2">
    <source>
        <dbReference type="ARBA" id="ARBA00001933"/>
    </source>
</evidence>
<dbReference type="NCBIfam" id="NF000586">
    <property type="entry name" value="PRK00011.1"/>
    <property type="match status" value="1"/>
</dbReference>
<comment type="function">
    <text evidence="13">Catalyzes the reversible interconversion of serine and glycine with tetrahydrofolate (THF) serving as the one-carbon carrier. This reaction serves as the major source of one-carbon groups required for the biosynthesis of purines, thymidylate, methionine, and other important biomolecules. Also exhibits THF-independent aldolase activity toward beta-hydroxyamino acids, producing glycine and aldehydes, via a retro-aldol mechanism.</text>
</comment>
<dbReference type="GO" id="GO:0035999">
    <property type="term" value="P:tetrahydrofolate interconversion"/>
    <property type="evidence" value="ECO:0007669"/>
    <property type="project" value="UniProtKB-UniRule"/>
</dbReference>
<evidence type="ECO:0000256" key="13">
    <source>
        <dbReference type="HAMAP-Rule" id="MF_00051"/>
    </source>
</evidence>
<comment type="catalytic activity">
    <reaction evidence="1 13">
        <text>(6R)-5,10-methylene-5,6,7,8-tetrahydrofolate + glycine + H2O = (6S)-5,6,7,8-tetrahydrofolate + L-serine</text>
        <dbReference type="Rhea" id="RHEA:15481"/>
        <dbReference type="ChEBI" id="CHEBI:15377"/>
        <dbReference type="ChEBI" id="CHEBI:15636"/>
        <dbReference type="ChEBI" id="CHEBI:33384"/>
        <dbReference type="ChEBI" id="CHEBI:57305"/>
        <dbReference type="ChEBI" id="CHEBI:57453"/>
        <dbReference type="EC" id="2.1.2.1"/>
    </reaction>
</comment>
<evidence type="ECO:0000256" key="4">
    <source>
        <dbReference type="ARBA" id="ARBA00006376"/>
    </source>
</evidence>
<dbReference type="PANTHER" id="PTHR11680">
    <property type="entry name" value="SERINE HYDROXYMETHYLTRANSFERASE"/>
    <property type="match status" value="1"/>
</dbReference>
<dbReference type="KEGG" id="soa:G3M56_007640"/>
<evidence type="ECO:0000256" key="7">
    <source>
        <dbReference type="ARBA" id="ARBA00022490"/>
    </source>
</evidence>
<name>A0A6B3L980_9BACT</name>
<dbReference type="HAMAP" id="MF_00051">
    <property type="entry name" value="SHMT"/>
    <property type="match status" value="1"/>
</dbReference>
<dbReference type="Gene3D" id="3.40.1400.10">
    <property type="entry name" value="Sugar-phosphate isomerase, RpiB/LacA/LacB"/>
    <property type="match status" value="1"/>
</dbReference>
<dbReference type="SUPFAM" id="SSF53383">
    <property type="entry name" value="PLP-dependent transferases"/>
    <property type="match status" value="1"/>
</dbReference>
<evidence type="ECO:0000256" key="9">
    <source>
        <dbReference type="ARBA" id="ARBA00022605"/>
    </source>
</evidence>
<dbReference type="GO" id="GO:0005829">
    <property type="term" value="C:cytosol"/>
    <property type="evidence" value="ECO:0007669"/>
    <property type="project" value="TreeGrafter"/>
</dbReference>
<dbReference type="GO" id="GO:0016861">
    <property type="term" value="F:intramolecular oxidoreductase activity, interconverting aldoses and ketoses"/>
    <property type="evidence" value="ECO:0007669"/>
    <property type="project" value="UniProtKB-ARBA"/>
</dbReference>
<dbReference type="InterPro" id="IPR019798">
    <property type="entry name" value="Ser_HO-MeTrfase_PLP_BS"/>
</dbReference>
<dbReference type="GO" id="GO:0019264">
    <property type="term" value="P:glycine biosynthetic process from serine"/>
    <property type="evidence" value="ECO:0007669"/>
    <property type="project" value="UniProtKB-UniRule"/>
</dbReference>
<proteinExistence type="inferred from homology"/>
<dbReference type="PROSITE" id="PS00096">
    <property type="entry name" value="SHMT"/>
    <property type="match status" value="1"/>
</dbReference>
<comment type="pathway">
    <text evidence="13">One-carbon metabolism; tetrahydrofolate interconversion.</text>
</comment>
<dbReference type="UniPathway" id="UPA00193"/>
<dbReference type="Pfam" id="PF00464">
    <property type="entry name" value="SHMT"/>
    <property type="match status" value="1"/>
</dbReference>
<dbReference type="InterPro" id="IPR001085">
    <property type="entry name" value="Ser_HO-MeTrfase"/>
</dbReference>
<dbReference type="EC" id="2.1.2.1" evidence="13"/>
<dbReference type="PANTHER" id="PTHR11680:SF35">
    <property type="entry name" value="SERINE HYDROXYMETHYLTRANSFERASE 1"/>
    <property type="match status" value="1"/>
</dbReference>
<comment type="pathway">
    <text evidence="13">Amino-acid biosynthesis; glycine biosynthesis; glycine from L-serine: step 1/1.</text>
</comment>
<dbReference type="CDD" id="cd00378">
    <property type="entry name" value="SHMT"/>
    <property type="match status" value="1"/>
</dbReference>
<dbReference type="NCBIfam" id="NF004051">
    <property type="entry name" value="PRK05571.1"/>
    <property type="match status" value="1"/>
</dbReference>
<dbReference type="InterPro" id="IPR015422">
    <property type="entry name" value="PyrdxlP-dep_Trfase_small"/>
</dbReference>
<evidence type="ECO:0000256" key="12">
    <source>
        <dbReference type="ARBA" id="ARBA00023235"/>
    </source>
</evidence>
<feature type="binding site" evidence="13">
    <location>
        <position position="381"/>
    </location>
    <ligand>
        <name>(6S)-5,6,7,8-tetrahydrofolate</name>
        <dbReference type="ChEBI" id="CHEBI:57453"/>
    </ligand>
</feature>
<evidence type="ECO:0000256" key="10">
    <source>
        <dbReference type="ARBA" id="ARBA00022679"/>
    </source>
</evidence>
<dbReference type="GO" id="GO:0005975">
    <property type="term" value="P:carbohydrate metabolic process"/>
    <property type="evidence" value="ECO:0007669"/>
    <property type="project" value="InterPro"/>
</dbReference>
<dbReference type="InterPro" id="IPR036569">
    <property type="entry name" value="RpiB_LacA_LacB_sf"/>
</dbReference>
<dbReference type="Pfam" id="PF02502">
    <property type="entry name" value="LacAB_rpiB"/>
    <property type="match status" value="1"/>
</dbReference>
<evidence type="ECO:0000256" key="3">
    <source>
        <dbReference type="ARBA" id="ARBA00004496"/>
    </source>
</evidence>
<comment type="similarity">
    <text evidence="4 13">Belongs to the SHMT family.</text>
</comment>
<dbReference type="Gene3D" id="3.40.640.10">
    <property type="entry name" value="Type I PLP-dependent aspartate aminotransferase-like (Major domain)"/>
    <property type="match status" value="1"/>
</dbReference>
<dbReference type="FunFam" id="3.40.640.10:FF:000001">
    <property type="entry name" value="Serine hydroxymethyltransferase"/>
    <property type="match status" value="1"/>
</dbReference>
<dbReference type="FunFam" id="3.90.1150.10:FF:000003">
    <property type="entry name" value="Serine hydroxymethyltransferase"/>
    <property type="match status" value="1"/>
</dbReference>
<dbReference type="InterPro" id="IPR039429">
    <property type="entry name" value="SHMT-like_dom"/>
</dbReference>
<comment type="caution">
    <text evidence="13">Lacks conserved residue(s) required for the propagation of feature annotation.</text>
</comment>
<comment type="subunit">
    <text evidence="6 13">Homodimer.</text>
</comment>
<keyword evidence="10 13" id="KW-0808">Transferase</keyword>
<feature type="binding site" evidence="13">
    <location>
        <begin position="262"/>
        <end position="264"/>
    </location>
    <ligand>
        <name>(6S)-5,6,7,8-tetrahydrofolate</name>
        <dbReference type="ChEBI" id="CHEBI:57453"/>
    </ligand>
</feature>
<dbReference type="InterPro" id="IPR004785">
    <property type="entry name" value="RpiB"/>
</dbReference>
<evidence type="ECO:0000256" key="6">
    <source>
        <dbReference type="ARBA" id="ARBA00011738"/>
    </source>
</evidence>
<keyword evidence="12 15" id="KW-0413">Isomerase</keyword>
<dbReference type="AlphaFoldDB" id="A0A6B3L980"/>
<sequence length="551" mass="58852">MQVSIAADHGGVDLKAAITATLTAAGIDFTDHGTNSTDSCDYSDVAPAVCQDVRLKKANLGILVCKSGVGMSLAANRIHGIRAALVTTADGARVSREHNNANVLCLASNLTTAEAAGDIVKAFLEGQFEGGRHQRRLTKADGSVLAFQDPELASIIADEELRQTENIELIASENFTSLAVREAQGSVLTNKYAEGYPGRRWYGGCENVDKIEQIAIDRAKEIYGADHANVQPHSGSQANTAVYFSVLKPGDRILTMDLAHGGHLTHGHKANFSGQLYDVTHYGVSEQDECIDYDALEELAEECQPQMITAGASAYPRVIDWERMAAIAKKVGAYLFVDMAHIAGLVAAGQHPSPVPHADFVTTTTHKSLRGPRGGLILCKEEYAKKIDGKVFPGIQGGPLMHVIAAKAVCFGEALKPEFKDYQAQIVANAKALAAALEAKGFRIVSGGTDNHLMMVDLRPKGINGSDAQILLDEAGITVNKNAIPFDTGSPMKPSGIRIGTPAVTTRGMKEAEMEQIATWIADAIEKRDDEAALKAIKAEVAAFNQRFPLP</sequence>
<keyword evidence="7 13" id="KW-0963">Cytoplasm</keyword>
<reference evidence="15 16" key="1">
    <citation type="submission" date="2020-12" db="EMBL/GenBank/DDBJ databases">
        <title>Sulforoseuscoccus oceanibium gen. nov., sp. nov., a representative of the phylum Verrucomicrobia with special cytoplasmic membrane, and proposal of Sulforoseuscoccusaceae fam. nov.</title>
        <authorList>
            <person name="Xi F."/>
        </authorList>
    </citation>
    <scope>NUCLEOTIDE SEQUENCE [LARGE SCALE GENOMIC DNA]</scope>
    <source>
        <strain evidence="15 16">T37</strain>
    </source>
</reference>
<evidence type="ECO:0000256" key="1">
    <source>
        <dbReference type="ARBA" id="ARBA00001528"/>
    </source>
</evidence>
<dbReference type="NCBIfam" id="TIGR01120">
    <property type="entry name" value="rpiB"/>
    <property type="match status" value="1"/>
</dbReference>
<comment type="cofactor">
    <cofactor evidence="2 13">
        <name>pyridoxal 5'-phosphate</name>
        <dbReference type="ChEBI" id="CHEBI:597326"/>
    </cofactor>
</comment>